<keyword evidence="3" id="KW-0378">Hydrolase</keyword>
<dbReference type="AlphaFoldDB" id="V4RQG9"/>
<dbReference type="InterPro" id="IPR007863">
    <property type="entry name" value="Peptidase_M16_C"/>
</dbReference>
<dbReference type="Pfam" id="PF00675">
    <property type="entry name" value="Peptidase_M16"/>
    <property type="match status" value="1"/>
</dbReference>
<keyword evidence="4" id="KW-1185">Reference proteome</keyword>
<dbReference type="InterPro" id="IPR011765">
    <property type="entry name" value="Pept_M16_N"/>
</dbReference>
<gene>
    <name evidence="3" type="ORF">N177_0022</name>
</gene>
<keyword evidence="3" id="KW-0645">Protease</keyword>
<dbReference type="Proteomes" id="UP000017819">
    <property type="component" value="Unassembled WGS sequence"/>
</dbReference>
<dbReference type="GO" id="GO:0046872">
    <property type="term" value="F:metal ion binding"/>
    <property type="evidence" value="ECO:0007669"/>
    <property type="project" value="InterPro"/>
</dbReference>
<name>V4RQG9_9HYPH</name>
<dbReference type="GO" id="GO:0006508">
    <property type="term" value="P:proteolysis"/>
    <property type="evidence" value="ECO:0007669"/>
    <property type="project" value="UniProtKB-KW"/>
</dbReference>
<dbReference type="SUPFAM" id="SSF63411">
    <property type="entry name" value="LuxS/MPP-like metallohydrolase"/>
    <property type="match status" value="2"/>
</dbReference>
<dbReference type="PANTHER" id="PTHR11851">
    <property type="entry name" value="METALLOPROTEASE"/>
    <property type="match status" value="1"/>
</dbReference>
<proteinExistence type="predicted"/>
<sequence length="454" mass="48853">MRSFLAMTIPHGAIGAAAALGLLVFTATPSGAVEVERVTSPGGIEAWLVEESAVPIVTMNFAFRGGASQDPAERPGVANMLSTLLDEGAGDLDSQAFQERLADLNVRMSFNATRDAFYGQLVTIADYRADAFDLLRLALNEPRFDEEPIERMRSRIEAGIRSDLQDPNAIAGRAWSAAVFGEHPYGSPVEGTLESVAAITPDDVARLHGSMFARDNLTVAVVGDIGAEELGPLLDTVFGGLPESADLTEVSEADMPRDAVVEQVEMAIPQSVIQFGRPGLKRDDEDFIPAFVMNHILGGGTFSSRLYEEIREKRGLAYSVYTHLAPLDRAGLFVGGVATRADRAGESLRIIKSEIERMAVEGSTEKELEDAKKYLKGSYPLRFDSSGKIARQLVEIQLEDLGIDYIDRRNDLIDAVTIEDVRRAAGEVLGDGALYVVLVGQPVGDALEAPAEGG</sequence>
<feature type="domain" description="Peptidase M16 N-terminal" evidence="1">
    <location>
        <begin position="53"/>
        <end position="192"/>
    </location>
</feature>
<protein>
    <submittedName>
        <fullName evidence="3">Zinc protease</fullName>
        <ecNumber evidence="3">3.4.-.-</ecNumber>
    </submittedName>
</protein>
<dbReference type="RefSeq" id="WP_023430181.1">
    <property type="nucleotide sequence ID" value="NZ_AWXZ01000002.1"/>
</dbReference>
<dbReference type="STRING" id="631454.N177_0022"/>
<evidence type="ECO:0000259" key="2">
    <source>
        <dbReference type="Pfam" id="PF05193"/>
    </source>
</evidence>
<evidence type="ECO:0000313" key="3">
    <source>
        <dbReference type="EMBL" id="ESR27499.1"/>
    </source>
</evidence>
<dbReference type="eggNOG" id="COG0612">
    <property type="taxonomic scope" value="Bacteria"/>
</dbReference>
<dbReference type="EMBL" id="AWXZ01000002">
    <property type="protein sequence ID" value="ESR27499.1"/>
    <property type="molecule type" value="Genomic_DNA"/>
</dbReference>
<evidence type="ECO:0000259" key="1">
    <source>
        <dbReference type="Pfam" id="PF00675"/>
    </source>
</evidence>
<dbReference type="Pfam" id="PF05193">
    <property type="entry name" value="Peptidase_M16_C"/>
    <property type="match status" value="1"/>
</dbReference>
<reference evidence="3 4" key="1">
    <citation type="journal article" date="2014" name="Genome Announc.">
        <title>Draft Genome Sequence of Lutibaculum baratangense Strain AMV1T, Isolated from a Mud Volcano in Andamans, India.</title>
        <authorList>
            <person name="Singh A."/>
            <person name="Sreenivas A."/>
            <person name="Sathyanarayana Reddy G."/>
            <person name="Pinnaka A.K."/>
            <person name="Shivaji S."/>
        </authorList>
    </citation>
    <scope>NUCLEOTIDE SEQUENCE [LARGE SCALE GENOMIC DNA]</scope>
    <source>
        <strain evidence="3 4">AMV1</strain>
    </source>
</reference>
<dbReference type="InterPro" id="IPR011249">
    <property type="entry name" value="Metalloenz_LuxS/M16"/>
</dbReference>
<dbReference type="GO" id="GO:0008233">
    <property type="term" value="F:peptidase activity"/>
    <property type="evidence" value="ECO:0007669"/>
    <property type="project" value="UniProtKB-KW"/>
</dbReference>
<feature type="domain" description="Peptidase M16 C-terminal" evidence="2">
    <location>
        <begin position="199"/>
        <end position="374"/>
    </location>
</feature>
<organism evidence="3 4">
    <name type="scientific">Lutibaculum baratangense AMV1</name>
    <dbReference type="NCBI Taxonomy" id="631454"/>
    <lineage>
        <taxon>Bacteria</taxon>
        <taxon>Pseudomonadati</taxon>
        <taxon>Pseudomonadota</taxon>
        <taxon>Alphaproteobacteria</taxon>
        <taxon>Hyphomicrobiales</taxon>
        <taxon>Tepidamorphaceae</taxon>
        <taxon>Lutibaculum</taxon>
    </lineage>
</organism>
<dbReference type="Gene3D" id="3.30.830.10">
    <property type="entry name" value="Metalloenzyme, LuxS/M16 peptidase-like"/>
    <property type="match status" value="2"/>
</dbReference>
<dbReference type="PATRIC" id="fig|631454.5.peg.22"/>
<dbReference type="EC" id="3.4.-.-" evidence="3"/>
<comment type="caution">
    <text evidence="3">The sequence shown here is derived from an EMBL/GenBank/DDBJ whole genome shotgun (WGS) entry which is preliminary data.</text>
</comment>
<dbReference type="InterPro" id="IPR050361">
    <property type="entry name" value="MPP/UQCRC_Complex"/>
</dbReference>
<evidence type="ECO:0000313" key="4">
    <source>
        <dbReference type="Proteomes" id="UP000017819"/>
    </source>
</evidence>
<accession>V4RQG9</accession>
<dbReference type="PANTHER" id="PTHR11851:SF224">
    <property type="entry name" value="PROCESSING PROTEASE"/>
    <property type="match status" value="1"/>
</dbReference>